<evidence type="ECO:0000256" key="11">
    <source>
        <dbReference type="ARBA" id="ARBA00022777"/>
    </source>
</evidence>
<keyword evidence="7" id="KW-0808">Transferase</keyword>
<comment type="function">
    <text evidence="1">Involved in the early part of the secretory pathway.</text>
</comment>
<evidence type="ECO:0000313" key="23">
    <source>
        <dbReference type="Proteomes" id="UP001177023"/>
    </source>
</evidence>
<dbReference type="Gene3D" id="3.30.200.20">
    <property type="entry name" value="Phosphorylase Kinase, domain 1"/>
    <property type="match status" value="1"/>
</dbReference>
<keyword evidence="12 19" id="KW-0067">ATP-binding</keyword>
<dbReference type="Pfam" id="PF00069">
    <property type="entry name" value="Pkinase"/>
    <property type="match status" value="1"/>
</dbReference>
<feature type="domain" description="Protein kinase" evidence="21">
    <location>
        <begin position="165"/>
        <end position="459"/>
    </location>
</feature>
<evidence type="ECO:0000256" key="10">
    <source>
        <dbReference type="ARBA" id="ARBA00022741"/>
    </source>
</evidence>
<dbReference type="InterPro" id="IPR017441">
    <property type="entry name" value="Protein_kinase_ATP_BS"/>
</dbReference>
<dbReference type="PANTHER" id="PTHR24056">
    <property type="entry name" value="CELL DIVISION PROTEIN KINASE"/>
    <property type="match status" value="1"/>
</dbReference>
<dbReference type="GO" id="GO:0008353">
    <property type="term" value="F:RNA polymerase II CTD heptapeptide repeat kinase activity"/>
    <property type="evidence" value="ECO:0007669"/>
    <property type="project" value="TreeGrafter"/>
</dbReference>
<evidence type="ECO:0000256" key="13">
    <source>
        <dbReference type="ARBA" id="ARBA00022989"/>
    </source>
</evidence>
<dbReference type="Proteomes" id="UP001177023">
    <property type="component" value="Unassembled WGS sequence"/>
</dbReference>
<evidence type="ECO:0000256" key="16">
    <source>
        <dbReference type="ARBA" id="ARBA00023242"/>
    </source>
</evidence>
<reference evidence="22" key="1">
    <citation type="submission" date="2023-06" db="EMBL/GenBank/DDBJ databases">
        <authorList>
            <person name="Delattre M."/>
        </authorList>
    </citation>
    <scope>NUCLEOTIDE SEQUENCE</scope>
    <source>
        <strain evidence="22">AF72</strain>
    </source>
</reference>
<evidence type="ECO:0000256" key="3">
    <source>
        <dbReference type="ARBA" id="ARBA00004614"/>
    </source>
</evidence>
<dbReference type="InterPro" id="IPR009653">
    <property type="entry name" value="Ksh1"/>
</dbReference>
<dbReference type="SUPFAM" id="SSF56112">
    <property type="entry name" value="Protein kinase-like (PK-like)"/>
    <property type="match status" value="1"/>
</dbReference>
<comment type="caution">
    <text evidence="22">The sequence shown here is derived from an EMBL/GenBank/DDBJ whole genome shotgun (WGS) entry which is preliminary data.</text>
</comment>
<dbReference type="GO" id="GO:0000139">
    <property type="term" value="C:Golgi membrane"/>
    <property type="evidence" value="ECO:0007669"/>
    <property type="project" value="UniProtKB-SubCell"/>
</dbReference>
<organism evidence="22 23">
    <name type="scientific">Mesorhabditis spiculigera</name>
    <dbReference type="NCBI Taxonomy" id="96644"/>
    <lineage>
        <taxon>Eukaryota</taxon>
        <taxon>Metazoa</taxon>
        <taxon>Ecdysozoa</taxon>
        <taxon>Nematoda</taxon>
        <taxon>Chromadorea</taxon>
        <taxon>Rhabditida</taxon>
        <taxon>Rhabditina</taxon>
        <taxon>Rhabditomorpha</taxon>
        <taxon>Rhabditoidea</taxon>
        <taxon>Rhabditidae</taxon>
        <taxon>Mesorhabditinae</taxon>
        <taxon>Mesorhabditis</taxon>
    </lineage>
</organism>
<evidence type="ECO:0000256" key="7">
    <source>
        <dbReference type="ARBA" id="ARBA00022679"/>
    </source>
</evidence>
<comment type="similarity">
    <text evidence="4">Belongs to the protein kinase superfamily. CMGC Ser/Thr protein kinase family. CDC2/CDKX subfamily.</text>
</comment>
<keyword evidence="6" id="KW-0723">Serine/threonine-protein kinase</keyword>
<keyword evidence="11" id="KW-0418">Kinase</keyword>
<dbReference type="EMBL" id="CATQJA010002617">
    <property type="protein sequence ID" value="CAJ0573238.1"/>
    <property type="molecule type" value="Genomic_DNA"/>
</dbReference>
<evidence type="ECO:0000256" key="20">
    <source>
        <dbReference type="SAM" id="MobiDB-lite"/>
    </source>
</evidence>
<protein>
    <recommendedName>
        <fullName evidence="21">Protein kinase domain-containing protein</fullName>
    </recommendedName>
</protein>
<evidence type="ECO:0000256" key="6">
    <source>
        <dbReference type="ARBA" id="ARBA00022527"/>
    </source>
</evidence>
<feature type="compositionally biased region" description="Basic residues" evidence="20">
    <location>
        <begin position="110"/>
        <end position="123"/>
    </location>
</feature>
<name>A0AA36FYS4_9BILA</name>
<feature type="region of interest" description="Disordered" evidence="20">
    <location>
        <begin position="490"/>
        <end position="519"/>
    </location>
</feature>
<evidence type="ECO:0000256" key="2">
    <source>
        <dbReference type="ARBA" id="ARBA00004123"/>
    </source>
</evidence>
<dbReference type="InterPro" id="IPR011009">
    <property type="entry name" value="Kinase-like_dom_sf"/>
</dbReference>
<keyword evidence="13" id="KW-1133">Transmembrane helix</keyword>
<keyword evidence="15" id="KW-0472">Membrane</keyword>
<evidence type="ECO:0000256" key="19">
    <source>
        <dbReference type="PROSITE-ProRule" id="PRU10141"/>
    </source>
</evidence>
<comment type="catalytic activity">
    <reaction evidence="18">
        <text>L-seryl-[protein] + ATP = O-phospho-L-seryl-[protein] + ADP + H(+)</text>
        <dbReference type="Rhea" id="RHEA:17989"/>
        <dbReference type="Rhea" id="RHEA-COMP:9863"/>
        <dbReference type="Rhea" id="RHEA-COMP:11604"/>
        <dbReference type="ChEBI" id="CHEBI:15378"/>
        <dbReference type="ChEBI" id="CHEBI:29999"/>
        <dbReference type="ChEBI" id="CHEBI:30616"/>
        <dbReference type="ChEBI" id="CHEBI:83421"/>
        <dbReference type="ChEBI" id="CHEBI:456216"/>
        <dbReference type="EC" id="2.7.11.22"/>
    </reaction>
</comment>
<evidence type="ECO:0000256" key="14">
    <source>
        <dbReference type="ARBA" id="ARBA00023034"/>
    </source>
</evidence>
<evidence type="ECO:0000256" key="1">
    <source>
        <dbReference type="ARBA" id="ARBA00002154"/>
    </source>
</evidence>
<keyword evidence="14" id="KW-0333">Golgi apparatus</keyword>
<feature type="binding site" evidence="19">
    <location>
        <position position="194"/>
    </location>
    <ligand>
        <name>ATP</name>
        <dbReference type="ChEBI" id="CHEBI:30616"/>
    </ligand>
</feature>
<evidence type="ECO:0000256" key="9">
    <source>
        <dbReference type="ARBA" id="ARBA00022729"/>
    </source>
</evidence>
<accession>A0AA36FYS4</accession>
<dbReference type="InterPro" id="IPR050108">
    <property type="entry name" value="CDK"/>
</dbReference>
<evidence type="ECO:0000256" key="12">
    <source>
        <dbReference type="ARBA" id="ARBA00022840"/>
    </source>
</evidence>
<feature type="non-terminal residue" evidence="22">
    <location>
        <position position="519"/>
    </location>
</feature>
<dbReference type="PROSITE" id="PS50011">
    <property type="entry name" value="PROTEIN_KINASE_DOM"/>
    <property type="match status" value="1"/>
</dbReference>
<evidence type="ECO:0000259" key="21">
    <source>
        <dbReference type="PROSITE" id="PS50011"/>
    </source>
</evidence>
<dbReference type="GO" id="GO:0005524">
    <property type="term" value="F:ATP binding"/>
    <property type="evidence" value="ECO:0007669"/>
    <property type="project" value="UniProtKB-UniRule"/>
</dbReference>
<dbReference type="InterPro" id="IPR008271">
    <property type="entry name" value="Ser/Thr_kinase_AS"/>
</dbReference>
<keyword evidence="10 19" id="KW-0547">Nucleotide-binding</keyword>
<evidence type="ECO:0000256" key="17">
    <source>
        <dbReference type="ARBA" id="ARBA00047811"/>
    </source>
</evidence>
<dbReference type="Pfam" id="PF06842">
    <property type="entry name" value="DUF1242"/>
    <property type="match status" value="1"/>
</dbReference>
<keyword evidence="8" id="KW-0812">Transmembrane</keyword>
<proteinExistence type="inferred from homology"/>
<keyword evidence="23" id="KW-1185">Reference proteome</keyword>
<gene>
    <name evidence="22" type="ORF">MSPICULIGERA_LOCUS11604</name>
</gene>
<evidence type="ECO:0000256" key="8">
    <source>
        <dbReference type="ARBA" id="ARBA00022692"/>
    </source>
</evidence>
<evidence type="ECO:0000256" key="18">
    <source>
        <dbReference type="ARBA" id="ARBA00048367"/>
    </source>
</evidence>
<dbReference type="Gene3D" id="1.10.510.10">
    <property type="entry name" value="Transferase(Phosphotransferase) domain 1"/>
    <property type="match status" value="1"/>
</dbReference>
<comment type="similarity">
    <text evidence="5">Belongs to the KISH family.</text>
</comment>
<evidence type="ECO:0000313" key="22">
    <source>
        <dbReference type="EMBL" id="CAJ0573238.1"/>
    </source>
</evidence>
<feature type="compositionally biased region" description="Low complexity" evidence="20">
    <location>
        <begin position="495"/>
        <end position="512"/>
    </location>
</feature>
<dbReference type="InterPro" id="IPR000719">
    <property type="entry name" value="Prot_kinase_dom"/>
</dbReference>
<feature type="region of interest" description="Disordered" evidence="20">
    <location>
        <begin position="92"/>
        <end position="123"/>
    </location>
</feature>
<evidence type="ECO:0000256" key="4">
    <source>
        <dbReference type="ARBA" id="ARBA00006485"/>
    </source>
</evidence>
<dbReference type="PANTHER" id="PTHR24056:SF233">
    <property type="entry name" value="CYCLIN-DEPENDENT KINASE 9"/>
    <property type="match status" value="1"/>
</dbReference>
<comment type="catalytic activity">
    <reaction evidence="17">
        <text>L-threonyl-[protein] + ATP = O-phospho-L-threonyl-[protein] + ADP + H(+)</text>
        <dbReference type="Rhea" id="RHEA:46608"/>
        <dbReference type="Rhea" id="RHEA-COMP:11060"/>
        <dbReference type="Rhea" id="RHEA-COMP:11605"/>
        <dbReference type="ChEBI" id="CHEBI:15378"/>
        <dbReference type="ChEBI" id="CHEBI:30013"/>
        <dbReference type="ChEBI" id="CHEBI:30616"/>
        <dbReference type="ChEBI" id="CHEBI:61977"/>
        <dbReference type="ChEBI" id="CHEBI:456216"/>
        <dbReference type="EC" id="2.7.11.22"/>
    </reaction>
</comment>
<evidence type="ECO:0000256" key="15">
    <source>
        <dbReference type="ARBA" id="ARBA00023136"/>
    </source>
</evidence>
<sequence length="519" mass="59095">MNAYSFDGLITVVLLLVCTCAYLKRVPRISTLIADKNAPLGVFYKAAVVGTRLHYAVSVSCLLTAGVLCRIQGAARMLINVILPASQAVKRHPNQHTEVKPKPLLSSSSSHRRRCRGPGRAKGSRQLKVVSAKDEEEMAKIRVDSRMYGYMSEFNYPYINDVNNYERVQKIGQGTFGEVFKARCKKTGRMVALKKILMENEKEGFPITALREVKMLQQLKHKHITELIEICSAKSSTAKERITFYLVFTFCNHDLAGLLSNDKVQLKLVHQKTLMKHLLLGLFQIHRCKILHRDMKAANVLITHDGILKLADFGLARPYTVDATQKHAYTNRVVTLWYRPPELLLGERYYNTSIDMWGAGCIMAELWTRSPIMQGDTEQRQLSFITKLCGAITPEVWPECEKLPLYKQLVLDQDCRRRVQERLSVIIKDTEAMNLLERLLSLNPAQRPSAEHSLDADFFYRTPYPAEDVSDLIRGLNHESMFEFTMGRGAHQNRRPANQQQPAARPSAPAPNEYKEMVF</sequence>
<comment type="subcellular location">
    <subcellularLocation>
        <location evidence="3">Golgi apparatus membrane</location>
        <topology evidence="3">Single-pass type I membrane protein</topology>
    </subcellularLocation>
    <subcellularLocation>
        <location evidence="2">Nucleus</location>
    </subcellularLocation>
</comment>
<keyword evidence="16" id="KW-0539">Nucleus</keyword>
<evidence type="ECO:0000256" key="5">
    <source>
        <dbReference type="ARBA" id="ARBA00008961"/>
    </source>
</evidence>
<dbReference type="FunFam" id="1.10.510.10:FF:000203">
    <property type="entry name" value="Cyclin-dependent kinase 9"/>
    <property type="match status" value="1"/>
</dbReference>
<dbReference type="FunFam" id="3.30.200.20:FF:000124">
    <property type="entry name" value="Cyclin-dependent kinase 4"/>
    <property type="match status" value="1"/>
</dbReference>
<dbReference type="SMART" id="SM00220">
    <property type="entry name" value="S_TKc"/>
    <property type="match status" value="1"/>
</dbReference>
<dbReference type="PROSITE" id="PS00107">
    <property type="entry name" value="PROTEIN_KINASE_ATP"/>
    <property type="match status" value="1"/>
</dbReference>
<keyword evidence="9" id="KW-0732">Signal</keyword>
<dbReference type="AlphaFoldDB" id="A0AA36FYS4"/>
<dbReference type="PROSITE" id="PS00108">
    <property type="entry name" value="PROTEIN_KINASE_ST"/>
    <property type="match status" value="1"/>
</dbReference>
<dbReference type="GO" id="GO:0005634">
    <property type="term" value="C:nucleus"/>
    <property type="evidence" value="ECO:0007669"/>
    <property type="project" value="UniProtKB-SubCell"/>
</dbReference>
<dbReference type="GO" id="GO:0004693">
    <property type="term" value="F:cyclin-dependent protein serine/threonine kinase activity"/>
    <property type="evidence" value="ECO:0007669"/>
    <property type="project" value="UniProtKB-EC"/>
</dbReference>